<sequence length="42" mass="4751">MMLSVTMLDETLKLQKALGGGVIFLSLFLYIKLSKRYALTDK</sequence>
<keyword evidence="1" id="KW-1133">Transmembrane helix</keyword>
<name>A9D0V0_9GAMM</name>
<evidence type="ECO:0000313" key="3">
    <source>
        <dbReference type="Proteomes" id="UP000005839"/>
    </source>
</evidence>
<keyword evidence="1" id="KW-0472">Membrane</keyword>
<gene>
    <name evidence="2" type="ORF">KT99_20279</name>
</gene>
<dbReference type="EMBL" id="ABIC01000005">
    <property type="protein sequence ID" value="EDQ02174.1"/>
    <property type="molecule type" value="Genomic_DNA"/>
</dbReference>
<dbReference type="STRING" id="314608.KT99_20279"/>
<keyword evidence="3" id="KW-1185">Reference proteome</keyword>
<comment type="caution">
    <text evidence="2">The sequence shown here is derived from an EMBL/GenBank/DDBJ whole genome shotgun (WGS) entry which is preliminary data.</text>
</comment>
<organism evidence="2 3">
    <name type="scientific">Shewanella benthica KT99</name>
    <dbReference type="NCBI Taxonomy" id="314608"/>
    <lineage>
        <taxon>Bacteria</taxon>
        <taxon>Pseudomonadati</taxon>
        <taxon>Pseudomonadota</taxon>
        <taxon>Gammaproteobacteria</taxon>
        <taxon>Alteromonadales</taxon>
        <taxon>Shewanellaceae</taxon>
        <taxon>Shewanella</taxon>
    </lineage>
</organism>
<proteinExistence type="predicted"/>
<evidence type="ECO:0000256" key="1">
    <source>
        <dbReference type="SAM" id="Phobius"/>
    </source>
</evidence>
<accession>A9D0V0</accession>
<dbReference type="AlphaFoldDB" id="A9D0V0"/>
<feature type="transmembrane region" description="Helical" evidence="1">
    <location>
        <begin position="12"/>
        <end position="31"/>
    </location>
</feature>
<protein>
    <submittedName>
        <fullName evidence="2">Uncharacterized protein</fullName>
    </submittedName>
</protein>
<dbReference type="Proteomes" id="UP000005839">
    <property type="component" value="Unassembled WGS sequence"/>
</dbReference>
<evidence type="ECO:0000313" key="2">
    <source>
        <dbReference type="EMBL" id="EDQ02174.1"/>
    </source>
</evidence>
<reference evidence="2 3" key="1">
    <citation type="submission" date="2007-10" db="EMBL/GenBank/DDBJ databases">
        <authorList>
            <person name="Yayanos A."/>
            <person name="Ferriera S."/>
            <person name="Johnson J."/>
            <person name="Kravitz S."/>
            <person name="Halpern A."/>
            <person name="Remington K."/>
            <person name="Beeson K."/>
            <person name="Tran B."/>
            <person name="Rogers Y.-H."/>
            <person name="Friedman R."/>
            <person name="Venter J.C."/>
        </authorList>
    </citation>
    <scope>NUCLEOTIDE SEQUENCE [LARGE SCALE GENOMIC DNA]</scope>
    <source>
        <strain evidence="2 3">KT99</strain>
    </source>
</reference>
<keyword evidence="1" id="KW-0812">Transmembrane</keyword>